<feature type="compositionally biased region" description="Basic and acidic residues" evidence="1">
    <location>
        <begin position="1"/>
        <end position="24"/>
    </location>
</feature>
<name>A0AAT9H1T4_9FLAO</name>
<dbReference type="RefSeq" id="WP_369618468.1">
    <property type="nucleotide sequence ID" value="NZ_AP031573.1"/>
</dbReference>
<evidence type="ECO:0000256" key="1">
    <source>
        <dbReference type="SAM" id="MobiDB-lite"/>
    </source>
</evidence>
<dbReference type="EMBL" id="AP031573">
    <property type="protein sequence ID" value="BFM43428.1"/>
    <property type="molecule type" value="Genomic_DNA"/>
</dbReference>
<gene>
    <name evidence="2" type="ORF">CFS9_20690</name>
</gene>
<protein>
    <recommendedName>
        <fullName evidence="3">NUMOD3 motif-containing protein</fullName>
    </recommendedName>
</protein>
<sequence length="52" mass="6315">MENFKLSDKLENKTNKNRASQDFRKWKKGRGIKAEKPTYSIREQIGFYFKMK</sequence>
<dbReference type="AlphaFoldDB" id="A0AAT9H1T4"/>
<organism evidence="2">
    <name type="scientific">Flavobacterium sp. CFS9</name>
    <dbReference type="NCBI Taxonomy" id="3143118"/>
    <lineage>
        <taxon>Bacteria</taxon>
        <taxon>Pseudomonadati</taxon>
        <taxon>Bacteroidota</taxon>
        <taxon>Flavobacteriia</taxon>
        <taxon>Flavobacteriales</taxon>
        <taxon>Flavobacteriaceae</taxon>
        <taxon>Flavobacterium</taxon>
    </lineage>
</organism>
<feature type="region of interest" description="Disordered" evidence="1">
    <location>
        <begin position="1"/>
        <end position="25"/>
    </location>
</feature>
<evidence type="ECO:0008006" key="3">
    <source>
        <dbReference type="Google" id="ProtNLM"/>
    </source>
</evidence>
<accession>A0AAT9H1T4</accession>
<evidence type="ECO:0000313" key="2">
    <source>
        <dbReference type="EMBL" id="BFM43428.1"/>
    </source>
</evidence>
<reference evidence="2" key="1">
    <citation type="submission" date="2024-05" db="EMBL/GenBank/DDBJ databases">
        <title>Whole-Genome Sequence of CFS9, a Potential Fish Probiotic Isolated from the Body Surface of Silurus asotus.</title>
        <authorList>
            <person name="Kojima M."/>
            <person name="Tobioka K."/>
            <person name="Yokota K."/>
            <person name="Nakatani H."/>
            <person name="Hori K."/>
            <person name="Tamaru Y."/>
            <person name="Okazaki F."/>
        </authorList>
    </citation>
    <scope>NUCLEOTIDE SEQUENCE</scope>
    <source>
        <strain evidence="2">CFS9</strain>
    </source>
</reference>
<proteinExistence type="predicted"/>